<sequence>MRLVSALLATAVVLLIDSDVTASMTSEISQVIAPYTTRERPAGQSAMTGKRFLRTIDATDNAAAEERMFSVSAINGVLGKVGSVVETGGAKVVKEAPKLEKYQQWLNAGLSPSQVRVDVLKKAPWLSPSFPIEPRRFQPVRQVHGRAQ</sequence>
<dbReference type="EMBL" id="JN254398">
    <property type="protein sequence ID" value="AEK81211.1"/>
    <property type="molecule type" value="Genomic_DNA"/>
</dbReference>
<comment type="function">
    <text evidence="5">Effector that suppresses plant defense responses during pathogen infection.</text>
</comment>
<dbReference type="EMBL" id="JN254399">
    <property type="protein sequence ID" value="AEK81212.1"/>
    <property type="molecule type" value="Genomic_DNA"/>
</dbReference>
<comment type="similarity">
    <text evidence="2 5">Belongs to the RxLR effector family.</text>
</comment>
<organism evidence="8">
    <name type="scientific">Phytophthora sojae</name>
    <name type="common">Soybean stem and root rot agent</name>
    <name type="synonym">Phytophthora megasperma f. sp. glycines</name>
    <dbReference type="NCBI Taxonomy" id="67593"/>
    <lineage>
        <taxon>Eukaryota</taxon>
        <taxon>Sar</taxon>
        <taxon>Stramenopiles</taxon>
        <taxon>Oomycota</taxon>
        <taxon>Peronosporomycetes</taxon>
        <taxon>Peronosporales</taxon>
        <taxon>Peronosporaceae</taxon>
        <taxon>Phytophthora</taxon>
    </lineage>
</organism>
<comment type="subcellular location">
    <subcellularLocation>
        <location evidence="1 5">Secreted</location>
    </subcellularLocation>
</comment>
<dbReference type="RefSeq" id="XP_009524723.1">
    <property type="nucleotide sequence ID" value="XM_009526428.1"/>
</dbReference>
<evidence type="ECO:0000313" key="6">
    <source>
        <dbReference type="EMBL" id="AEK81211.1"/>
    </source>
</evidence>
<gene>
    <name evidence="8" type="primary">Avh</name>
</gene>
<dbReference type="Pfam" id="PF16810">
    <property type="entry name" value="RXLR"/>
    <property type="match status" value="1"/>
</dbReference>
<evidence type="ECO:0000256" key="5">
    <source>
        <dbReference type="RuleBase" id="RU367124"/>
    </source>
</evidence>
<dbReference type="EMBL" id="JN254400">
    <property type="protein sequence ID" value="AEK81213.1"/>
    <property type="molecule type" value="Genomic_DNA"/>
</dbReference>
<keyword evidence="4 5" id="KW-0732">Signal</keyword>
<dbReference type="KEGG" id="psoj:PHYSODRAFT_285681"/>
<dbReference type="AlphaFoldDB" id="E0W4V1"/>
<evidence type="ECO:0000256" key="4">
    <source>
        <dbReference type="ARBA" id="ARBA00022729"/>
    </source>
</evidence>
<reference evidence="8" key="1">
    <citation type="journal article" date="2011" name="Plant Cell">
        <title>Transcriptional programming and functional interactions within the Phytophthora sojae RXLR effector repertoire.</title>
        <authorList>
            <person name="Wang Q."/>
            <person name="Han C."/>
            <person name="Ferreira A.O."/>
            <person name="Yu X."/>
            <person name="Ye W."/>
            <person name="Tripathy S."/>
            <person name="Kale S.D."/>
            <person name="Gu B."/>
            <person name="Sheng Y."/>
            <person name="Sui Y."/>
            <person name="Wang X."/>
            <person name="Zhang Z."/>
            <person name="Cheng B."/>
            <person name="Dong S."/>
            <person name="Shan W."/>
            <person name="Zheng X."/>
            <person name="Dou D."/>
            <person name="Tyler B.M."/>
            <person name="Wang Y."/>
        </authorList>
    </citation>
    <scope>NUCLEOTIDE SEQUENCE</scope>
    <source>
        <strain evidence="6">P7064</strain>
        <strain evidence="7">P7074</strain>
        <strain evidence="8">P7076</strain>
    </source>
</reference>
<evidence type="ECO:0000256" key="1">
    <source>
        <dbReference type="ARBA" id="ARBA00004613"/>
    </source>
</evidence>
<evidence type="ECO:0000256" key="3">
    <source>
        <dbReference type="ARBA" id="ARBA00022525"/>
    </source>
</evidence>
<proteinExistence type="inferred from homology"/>
<dbReference type="OrthoDB" id="127337at2759"/>
<protein>
    <recommendedName>
        <fullName evidence="5">RxLR effector protein</fullName>
    </recommendedName>
</protein>
<evidence type="ECO:0000256" key="2">
    <source>
        <dbReference type="ARBA" id="ARBA00010400"/>
    </source>
</evidence>
<name>E0W4V1_PHYSO</name>
<dbReference type="InterPro" id="IPR031825">
    <property type="entry name" value="RXLR"/>
</dbReference>
<feature type="signal peptide" evidence="5">
    <location>
        <begin position="1"/>
        <end position="22"/>
    </location>
</feature>
<dbReference type="VEuPathDB" id="FungiDB:PHYSODRAFT_285681"/>
<keyword evidence="3 5" id="KW-0964">Secreted</keyword>
<accession>E0W4V1</accession>
<feature type="chain" id="PRO_5007653098" description="RxLR effector protein" evidence="5">
    <location>
        <begin position="23"/>
        <end position="148"/>
    </location>
</feature>
<evidence type="ECO:0000313" key="8">
    <source>
        <dbReference type="EMBL" id="AEK81213.1"/>
    </source>
</evidence>
<dbReference type="GO" id="GO:0005576">
    <property type="term" value="C:extracellular region"/>
    <property type="evidence" value="ECO:0007669"/>
    <property type="project" value="UniProtKB-SubCell"/>
</dbReference>
<evidence type="ECO:0000313" key="7">
    <source>
        <dbReference type="EMBL" id="AEK81212.1"/>
    </source>
</evidence>
<comment type="domain">
    <text evidence="5">The RxLR-dEER motif acts to carry the protein into the host cell cytoplasm through binding to cell surface phosphatidylinositol-3-phosphate.</text>
</comment>